<dbReference type="EMBL" id="HM198219">
    <property type="protein sequence ID" value="ADM73999.1"/>
    <property type="molecule type" value="mRNA"/>
</dbReference>
<reference evidence="3" key="1">
    <citation type="journal article" date="2010" name="Mol. Ecol.">
        <title>Postglacial history of a widespread conifer produces inverse clines in selective neutrality tests.</title>
        <authorList>
            <person name="Holliday J.A."/>
            <person name="Yuen M."/>
            <person name="Ritland K."/>
            <person name="Aitken S.N."/>
        </authorList>
    </citation>
    <scope>NUCLEOTIDE SEQUENCE</scope>
    <source>
        <strain evidence="3">CR200</strain>
        <strain evidence="4">CR201</strain>
    </source>
</reference>
<feature type="compositionally biased region" description="Polar residues" evidence="2">
    <location>
        <begin position="7"/>
        <end position="16"/>
    </location>
</feature>
<dbReference type="AlphaFoldDB" id="E0Z6M4"/>
<evidence type="ECO:0000256" key="2">
    <source>
        <dbReference type="SAM" id="MobiDB-lite"/>
    </source>
</evidence>
<feature type="region of interest" description="Disordered" evidence="2">
    <location>
        <begin position="1"/>
        <end position="21"/>
    </location>
</feature>
<comment type="similarity">
    <text evidence="1">Belongs to the ARG7 family.</text>
</comment>
<dbReference type="PANTHER" id="PTHR31374">
    <property type="entry name" value="AUXIN-INDUCED PROTEIN-LIKE-RELATED"/>
    <property type="match status" value="1"/>
</dbReference>
<name>E0Z6M4_PICSI</name>
<dbReference type="EMBL" id="HM198220">
    <property type="protein sequence ID" value="ADM74000.1"/>
    <property type="molecule type" value="mRNA"/>
</dbReference>
<sequence length="153" mass="17555">SRETSLPVITSPSVHSDLSEKDEEQVHCLHTGHGEASGSCSNLLVRTKRHIVRHFSSRRIGFVEENEKKSGNPPKDVPKGFVAVYVGDAQEEQTRFVIPVFYFNHPLFLHLLEETEHVYGFNQKGVFTIPCQVSDFEYLQWLIDRERAQDSTR</sequence>
<feature type="non-terminal residue" evidence="3">
    <location>
        <position position="1"/>
    </location>
</feature>
<proteinExistence type="evidence at transcript level"/>
<protein>
    <submittedName>
        <fullName evidence="3">Auxin responsive family-like protein</fullName>
    </submittedName>
</protein>
<organism evidence="3">
    <name type="scientific">Picea sitchensis</name>
    <name type="common">Sitka spruce</name>
    <name type="synonym">Pinus sitchensis</name>
    <dbReference type="NCBI Taxonomy" id="3332"/>
    <lineage>
        <taxon>Eukaryota</taxon>
        <taxon>Viridiplantae</taxon>
        <taxon>Streptophyta</taxon>
        <taxon>Embryophyta</taxon>
        <taxon>Tracheophyta</taxon>
        <taxon>Spermatophyta</taxon>
        <taxon>Pinopsida</taxon>
        <taxon>Pinidae</taxon>
        <taxon>Conifers I</taxon>
        <taxon>Pinales</taxon>
        <taxon>Pinaceae</taxon>
        <taxon>Picea</taxon>
    </lineage>
</organism>
<evidence type="ECO:0000313" key="3">
    <source>
        <dbReference type="EMBL" id="ADM73999.1"/>
    </source>
</evidence>
<dbReference type="Pfam" id="PF02519">
    <property type="entry name" value="Auxin_inducible"/>
    <property type="match status" value="1"/>
</dbReference>
<dbReference type="InterPro" id="IPR003676">
    <property type="entry name" value="SAUR_fam"/>
</dbReference>
<evidence type="ECO:0000313" key="4">
    <source>
        <dbReference type="EMBL" id="ADM74000.1"/>
    </source>
</evidence>
<dbReference type="GO" id="GO:0009733">
    <property type="term" value="P:response to auxin"/>
    <property type="evidence" value="ECO:0007669"/>
    <property type="project" value="InterPro"/>
</dbReference>
<evidence type="ECO:0000256" key="1">
    <source>
        <dbReference type="ARBA" id="ARBA00006974"/>
    </source>
</evidence>
<accession>E0Z6M4</accession>
<dbReference type="PANTHER" id="PTHR31374:SF29">
    <property type="entry name" value="SAUR-LIKE AUXIN-RESPONSIVE PROTEIN FAMILY"/>
    <property type="match status" value="1"/>
</dbReference>